<dbReference type="PRINTS" id="PR00081">
    <property type="entry name" value="GDHRDH"/>
</dbReference>
<reference evidence="5" key="1">
    <citation type="submission" date="2018-05" db="EMBL/GenBank/DDBJ databases">
        <title>Azospirillum thermophila sp. nov., a novel isolated from hot spring.</title>
        <authorList>
            <person name="Zhao Z."/>
        </authorList>
    </citation>
    <scope>NUCLEOTIDE SEQUENCE [LARGE SCALE GENOMIC DNA]</scope>
    <source>
        <strain evidence="5">CFH 70021</strain>
    </source>
</reference>
<dbReference type="InterPro" id="IPR020904">
    <property type="entry name" value="Sc_DH/Rdtase_CS"/>
</dbReference>
<dbReference type="KEGG" id="azz:DEW08_18515"/>
<comment type="similarity">
    <text evidence="1 3">Belongs to the short-chain dehydrogenases/reductases (SDR) family.</text>
</comment>
<dbReference type="PANTHER" id="PTHR42901">
    <property type="entry name" value="ALCOHOL DEHYDROGENASE"/>
    <property type="match status" value="1"/>
</dbReference>
<dbReference type="Gene3D" id="3.40.50.720">
    <property type="entry name" value="NAD(P)-binding Rossmann-like Domain"/>
    <property type="match status" value="1"/>
</dbReference>
<name>A0A2S2CUD8_9PROT</name>
<dbReference type="PANTHER" id="PTHR42901:SF1">
    <property type="entry name" value="ALCOHOL DEHYDROGENASE"/>
    <property type="match status" value="1"/>
</dbReference>
<evidence type="ECO:0000313" key="4">
    <source>
        <dbReference type="EMBL" id="AWK88122.1"/>
    </source>
</evidence>
<dbReference type="GO" id="GO:0016616">
    <property type="term" value="F:oxidoreductase activity, acting on the CH-OH group of donors, NAD or NADP as acceptor"/>
    <property type="evidence" value="ECO:0007669"/>
    <property type="project" value="UniProtKB-ARBA"/>
</dbReference>
<gene>
    <name evidence="4" type="ORF">DEW08_18515</name>
</gene>
<dbReference type="RefSeq" id="WP_109330060.1">
    <property type="nucleotide sequence ID" value="NZ_CP029354.1"/>
</dbReference>
<organism evidence="4 5">
    <name type="scientific">Azospirillum thermophilum</name>
    <dbReference type="NCBI Taxonomy" id="2202148"/>
    <lineage>
        <taxon>Bacteria</taxon>
        <taxon>Pseudomonadati</taxon>
        <taxon>Pseudomonadota</taxon>
        <taxon>Alphaproteobacteria</taxon>
        <taxon>Rhodospirillales</taxon>
        <taxon>Azospirillaceae</taxon>
        <taxon>Azospirillum</taxon>
    </lineage>
</organism>
<evidence type="ECO:0000256" key="3">
    <source>
        <dbReference type="RuleBase" id="RU000363"/>
    </source>
</evidence>
<evidence type="ECO:0000313" key="5">
    <source>
        <dbReference type="Proteomes" id="UP000245629"/>
    </source>
</evidence>
<dbReference type="CDD" id="cd05346">
    <property type="entry name" value="SDR_c5"/>
    <property type="match status" value="1"/>
</dbReference>
<sequence>MTTAAQTVVPQTVLVTGASAGFGAAIARRFAAAGSRVVATARRLDRLEALAGELGDRLLPLALDVRDRAATEAAIAGLPADFAAVDCLVNNAGLALGLEPAHRTSLDEWEQMIDTNCKGLVTITRLLLPGMVERGRGHVVNLGSVAGTYPYPGGNVYGATKAFVHQFSLNLRSDLHGTGVRVSCVEPGMCGGTEFSEVRFGGDRDKAAAVYAGADPLTAEDIAETIFWIASLPPRVNINTIEMMPVSQSFSPFQIFRKG</sequence>
<dbReference type="PROSITE" id="PS00061">
    <property type="entry name" value="ADH_SHORT"/>
    <property type="match status" value="1"/>
</dbReference>
<protein>
    <submittedName>
        <fullName evidence="4">NADP-dependent 3-hydroxy acid dehydrogenase</fullName>
    </submittedName>
</protein>
<proteinExistence type="inferred from homology"/>
<dbReference type="FunFam" id="3.40.50.720:FF:000047">
    <property type="entry name" value="NADP-dependent L-serine/L-allo-threonine dehydrogenase"/>
    <property type="match status" value="1"/>
</dbReference>
<dbReference type="PRINTS" id="PR00080">
    <property type="entry name" value="SDRFAMILY"/>
</dbReference>
<dbReference type="EMBL" id="CP029354">
    <property type="protein sequence ID" value="AWK88122.1"/>
    <property type="molecule type" value="Genomic_DNA"/>
</dbReference>
<dbReference type="Pfam" id="PF00106">
    <property type="entry name" value="adh_short"/>
    <property type="match status" value="1"/>
</dbReference>
<dbReference type="Proteomes" id="UP000245629">
    <property type="component" value="Chromosome 3"/>
</dbReference>
<dbReference type="SUPFAM" id="SSF51735">
    <property type="entry name" value="NAD(P)-binding Rossmann-fold domains"/>
    <property type="match status" value="1"/>
</dbReference>
<keyword evidence="5" id="KW-1185">Reference proteome</keyword>
<dbReference type="AlphaFoldDB" id="A0A2S2CUD8"/>
<accession>A0A2S2CUD8</accession>
<dbReference type="OrthoDB" id="658698at2"/>
<evidence type="ECO:0000256" key="1">
    <source>
        <dbReference type="ARBA" id="ARBA00006484"/>
    </source>
</evidence>
<evidence type="ECO:0000256" key="2">
    <source>
        <dbReference type="ARBA" id="ARBA00023002"/>
    </source>
</evidence>
<keyword evidence="2" id="KW-0560">Oxidoreductase</keyword>
<dbReference type="InterPro" id="IPR002347">
    <property type="entry name" value="SDR_fam"/>
</dbReference>
<dbReference type="InterPro" id="IPR036291">
    <property type="entry name" value="NAD(P)-bd_dom_sf"/>
</dbReference>